<dbReference type="EMBL" id="AAKN02039385">
    <property type="status" value="NOT_ANNOTATED_CDS"/>
    <property type="molecule type" value="Genomic_DNA"/>
</dbReference>
<keyword evidence="2" id="KW-1185">Reference proteome</keyword>
<reference evidence="1" key="2">
    <citation type="submission" date="2025-08" db="UniProtKB">
        <authorList>
            <consortium name="Ensembl"/>
        </authorList>
    </citation>
    <scope>IDENTIFICATION</scope>
    <source>
        <strain evidence="1">2N</strain>
    </source>
</reference>
<sequence>RNSVSELGKMWKKMLKATPRPLAHHLDFYCVTCVVLRNSALSDVDQHHMIFRMKQAFAQGLETPTGNQTTGPFACSRNASYQGSWMQRLLQLFNLVTSDAQMTRFWKIIQ</sequence>
<dbReference type="PANTHER" id="PTHR46032:SF7">
    <property type="entry name" value="RIKEN CDNA 6430550D23 GENE"/>
    <property type="match status" value="1"/>
</dbReference>
<dbReference type="PANTHER" id="PTHR46032">
    <property type="entry name" value="ALPHA-2,3-SIALYLTRANSFERASE ST3GAL I ISOFORM X1"/>
    <property type="match status" value="1"/>
</dbReference>
<proteinExistence type="predicted"/>
<organism evidence="1 2">
    <name type="scientific">Cavia porcellus</name>
    <name type="common">Guinea pig</name>
    <dbReference type="NCBI Taxonomy" id="10141"/>
    <lineage>
        <taxon>Eukaryota</taxon>
        <taxon>Metazoa</taxon>
        <taxon>Chordata</taxon>
        <taxon>Craniata</taxon>
        <taxon>Vertebrata</taxon>
        <taxon>Euteleostomi</taxon>
        <taxon>Mammalia</taxon>
        <taxon>Eutheria</taxon>
        <taxon>Euarchontoglires</taxon>
        <taxon>Glires</taxon>
        <taxon>Rodentia</taxon>
        <taxon>Hystricomorpha</taxon>
        <taxon>Caviidae</taxon>
        <taxon>Cavia</taxon>
    </lineage>
</organism>
<reference evidence="1" key="3">
    <citation type="submission" date="2025-09" db="UniProtKB">
        <authorList>
            <consortium name="Ensembl"/>
        </authorList>
    </citation>
    <scope>IDENTIFICATION</scope>
    <source>
        <strain evidence="1">2N</strain>
    </source>
</reference>
<dbReference type="InterPro" id="IPR038578">
    <property type="entry name" value="GT29-like_sf"/>
</dbReference>
<dbReference type="InterPro" id="IPR051757">
    <property type="entry name" value="Beta-gal_alpha2-3_sialyltrans"/>
</dbReference>
<dbReference type="InParanoid" id="A0A286XHB9"/>
<protein>
    <submittedName>
        <fullName evidence="1">Uncharacterized protein</fullName>
    </submittedName>
</protein>
<dbReference type="Proteomes" id="UP000005447">
    <property type="component" value="Unassembled WGS sequence"/>
</dbReference>
<dbReference type="OMA" id="FAQGFET"/>
<dbReference type="Gene3D" id="3.90.1480.20">
    <property type="entry name" value="Glycosyl transferase family 29"/>
    <property type="match status" value="1"/>
</dbReference>
<evidence type="ECO:0000313" key="2">
    <source>
        <dbReference type="Proteomes" id="UP000005447"/>
    </source>
</evidence>
<name>A0A286XHB9_CAVPO</name>
<dbReference type="AlphaFoldDB" id="A0A286XHB9"/>
<dbReference type="GO" id="GO:0016020">
    <property type="term" value="C:membrane"/>
    <property type="evidence" value="ECO:0007669"/>
    <property type="project" value="TreeGrafter"/>
</dbReference>
<dbReference type="VEuPathDB" id="HostDB:ENSCPOG00000040475"/>
<evidence type="ECO:0000313" key="1">
    <source>
        <dbReference type="Ensembl" id="ENSCPOP00000024878.1"/>
    </source>
</evidence>
<accession>A0A286XHB9</accession>
<dbReference type="GO" id="GO:0097503">
    <property type="term" value="P:sialylation"/>
    <property type="evidence" value="ECO:0007669"/>
    <property type="project" value="TreeGrafter"/>
</dbReference>
<dbReference type="Ensembl" id="ENSCPOT00000037513.1">
    <property type="protein sequence ID" value="ENSCPOP00000024878.1"/>
    <property type="gene ID" value="ENSCPOG00000040475.1"/>
</dbReference>
<dbReference type="GO" id="GO:0003836">
    <property type="term" value="F:beta-galactoside (CMP) alpha-2,3-sialyltransferase activity"/>
    <property type="evidence" value="ECO:0007669"/>
    <property type="project" value="TreeGrafter"/>
</dbReference>
<reference evidence="2" key="1">
    <citation type="journal article" date="2011" name="Nature">
        <title>A high-resolution map of human evolutionary constraint using 29 mammals.</title>
        <authorList>
            <person name="Lindblad-Toh K."/>
            <person name="Garber M."/>
            <person name="Zuk O."/>
            <person name="Lin M.F."/>
            <person name="Parker B.J."/>
            <person name="Washietl S."/>
            <person name="Kheradpour P."/>
            <person name="Ernst J."/>
            <person name="Jordan G."/>
            <person name="Mauceli E."/>
            <person name="Ward L.D."/>
            <person name="Lowe C.B."/>
            <person name="Holloway A.K."/>
            <person name="Clamp M."/>
            <person name="Gnerre S."/>
            <person name="Alfoldi J."/>
            <person name="Beal K."/>
            <person name="Chang J."/>
            <person name="Clawson H."/>
            <person name="Cuff J."/>
            <person name="Di Palma F."/>
            <person name="Fitzgerald S."/>
            <person name="Flicek P."/>
            <person name="Guttman M."/>
            <person name="Hubisz M.J."/>
            <person name="Jaffe D.B."/>
            <person name="Jungreis I."/>
            <person name="Kent W.J."/>
            <person name="Kostka D."/>
            <person name="Lara M."/>
            <person name="Martins A.L."/>
            <person name="Massingham T."/>
            <person name="Moltke I."/>
            <person name="Raney B.J."/>
            <person name="Rasmussen M.D."/>
            <person name="Robinson J."/>
            <person name="Stark A."/>
            <person name="Vilella A.J."/>
            <person name="Wen J."/>
            <person name="Xie X."/>
            <person name="Zody M.C."/>
            <person name="Baldwin J."/>
            <person name="Bloom T."/>
            <person name="Chin C.W."/>
            <person name="Heiman D."/>
            <person name="Nicol R."/>
            <person name="Nusbaum C."/>
            <person name="Young S."/>
            <person name="Wilkinson J."/>
            <person name="Worley K.C."/>
            <person name="Kovar C.L."/>
            <person name="Muzny D.M."/>
            <person name="Gibbs R.A."/>
            <person name="Cree A."/>
            <person name="Dihn H.H."/>
            <person name="Fowler G."/>
            <person name="Jhangiani S."/>
            <person name="Joshi V."/>
            <person name="Lee S."/>
            <person name="Lewis L.R."/>
            <person name="Nazareth L.V."/>
            <person name="Okwuonu G."/>
            <person name="Santibanez J."/>
            <person name="Warren W.C."/>
            <person name="Mardis E.R."/>
            <person name="Weinstock G.M."/>
            <person name="Wilson R.K."/>
            <person name="Delehaunty K."/>
            <person name="Dooling D."/>
            <person name="Fronik C."/>
            <person name="Fulton L."/>
            <person name="Fulton B."/>
            <person name="Graves T."/>
            <person name="Minx P."/>
            <person name="Sodergren E."/>
            <person name="Birney E."/>
            <person name="Margulies E.H."/>
            <person name="Herrero J."/>
            <person name="Green E.D."/>
            <person name="Haussler D."/>
            <person name="Siepel A."/>
            <person name="Goldman N."/>
            <person name="Pollard K.S."/>
            <person name="Pedersen J.S."/>
            <person name="Lander E.S."/>
            <person name="Kellis M."/>
        </authorList>
    </citation>
    <scope>NUCLEOTIDE SEQUENCE [LARGE SCALE GENOMIC DNA]</scope>
    <source>
        <strain evidence="2">2N</strain>
    </source>
</reference>